<keyword evidence="11" id="KW-0762">Sugar transport</keyword>
<reference evidence="11" key="2">
    <citation type="submission" date="2023-05" db="EMBL/GenBank/DDBJ databases">
        <authorList>
            <consortium name="Lawrence Berkeley National Laboratory"/>
            <person name="Steindorff A."/>
            <person name="Hensen N."/>
            <person name="Bonometti L."/>
            <person name="Westerberg I."/>
            <person name="Brannstrom I.O."/>
            <person name="Guillou S."/>
            <person name="Cros-Aarteil S."/>
            <person name="Calhoun S."/>
            <person name="Haridas S."/>
            <person name="Kuo A."/>
            <person name="Mondo S."/>
            <person name="Pangilinan J."/>
            <person name="Riley R."/>
            <person name="Labutti K."/>
            <person name="Andreopoulos B."/>
            <person name="Lipzen A."/>
            <person name="Chen C."/>
            <person name="Yanf M."/>
            <person name="Daum C."/>
            <person name="Ng V."/>
            <person name="Clum A."/>
            <person name="Ohm R."/>
            <person name="Martin F."/>
            <person name="Silar P."/>
            <person name="Natvig D."/>
            <person name="Lalanne C."/>
            <person name="Gautier V."/>
            <person name="Ament-Velasquez S.L."/>
            <person name="Kruys A."/>
            <person name="Hutchinson M.I."/>
            <person name="Powell A.J."/>
            <person name="Barry K."/>
            <person name="Miller A.N."/>
            <person name="Grigoriev I.V."/>
            <person name="Debuchy R."/>
            <person name="Gladieux P."/>
            <person name="Thoren M.H."/>
            <person name="Johannesson H."/>
        </authorList>
    </citation>
    <scope>NUCLEOTIDE SEQUENCE</scope>
    <source>
        <strain evidence="11">CBS 508.74</strain>
    </source>
</reference>
<dbReference type="PANTHER" id="PTHR48022:SF56">
    <property type="entry name" value="MAJOR FACILITATOR SUPERFAMILY (MFS) PROFILE DOMAIN-CONTAINING PROTEIN-RELATED"/>
    <property type="match status" value="1"/>
</dbReference>
<dbReference type="PANTHER" id="PTHR48022">
    <property type="entry name" value="PLASTIDIC GLUCOSE TRANSPORTER 4"/>
    <property type="match status" value="1"/>
</dbReference>
<evidence type="ECO:0000256" key="5">
    <source>
        <dbReference type="ARBA" id="ARBA00022989"/>
    </source>
</evidence>
<evidence type="ECO:0000256" key="1">
    <source>
        <dbReference type="ARBA" id="ARBA00004141"/>
    </source>
</evidence>
<keyword evidence="5 9" id="KW-1133">Transmembrane helix</keyword>
<evidence type="ECO:0000256" key="6">
    <source>
        <dbReference type="ARBA" id="ARBA00023136"/>
    </source>
</evidence>
<keyword evidence="3 7" id="KW-0813">Transport</keyword>
<feature type="transmembrane region" description="Helical" evidence="9">
    <location>
        <begin position="244"/>
        <end position="261"/>
    </location>
</feature>
<evidence type="ECO:0000256" key="3">
    <source>
        <dbReference type="ARBA" id="ARBA00022448"/>
    </source>
</evidence>
<comment type="subcellular location">
    <subcellularLocation>
        <location evidence="1">Membrane</location>
        <topology evidence="1">Multi-pass membrane protein</topology>
    </subcellularLocation>
</comment>
<dbReference type="InterPro" id="IPR020846">
    <property type="entry name" value="MFS_dom"/>
</dbReference>
<dbReference type="AlphaFoldDB" id="A0AAN6QF15"/>
<feature type="transmembrane region" description="Helical" evidence="9">
    <location>
        <begin position="497"/>
        <end position="515"/>
    </location>
</feature>
<evidence type="ECO:0000256" key="2">
    <source>
        <dbReference type="ARBA" id="ARBA00010992"/>
    </source>
</evidence>
<feature type="transmembrane region" description="Helical" evidence="9">
    <location>
        <begin position="396"/>
        <end position="417"/>
    </location>
</feature>
<dbReference type="RefSeq" id="XP_064665154.1">
    <property type="nucleotide sequence ID" value="XM_064812393.1"/>
</dbReference>
<dbReference type="GeneID" id="89936518"/>
<dbReference type="PROSITE" id="PS50850">
    <property type="entry name" value="MFS"/>
    <property type="match status" value="1"/>
</dbReference>
<comment type="similarity">
    <text evidence="2 7">Belongs to the major facilitator superfamily. Sugar transporter (TC 2.A.1.1) family.</text>
</comment>
<gene>
    <name evidence="11" type="ORF">N656DRAFT_719721</name>
</gene>
<evidence type="ECO:0000256" key="7">
    <source>
        <dbReference type="RuleBase" id="RU003346"/>
    </source>
</evidence>
<dbReference type="Pfam" id="PF00083">
    <property type="entry name" value="Sugar_tr"/>
    <property type="match status" value="1"/>
</dbReference>
<sequence>MASERVAEGAIPSTQQPPIMGEKDQQAGYDHVNVARIEATERIIQGAKTATEKEQKMTLLQGIRLYPKAIAWSILISTCIVMEGYDVCLINNFYAFDQFNRKYGEPLPGRHGQWEVPAPWQAGLSNGANVGELIGLLINGWVSERFGYRWTVIVCLMLINAWTALFFTAQNVQTLLAAEILCGIPWGVFQTLTITYASEVCPVAMRGYLTTYVNFCWGLGQFIGIGVIMSMLDRKDEWAYRIPYALQWMWPLPLAVGIFFAPESPWWLVRKGKLKQAKAALLRLTSTNRETDFDPDETVDMMVHTTALEEKTTSGASYWDCFKGHDLRRTEIVCMVWAIQNLSGNSFSNYSTYFLRQAGLPPQSAYGFALGQYGMNMVGVFGAWFLMSRGIGRRSLYLYGLCGLWAMLMVLGFLGLVPEEHRREGSIATGSIMLGWALTYQLTVGTVCYSLVSEISTRRLQIKTVALGRVLYIIVGIICSVLTPYMLNPGAWDWSNFAGFFWGGICFLCIVYTYFRVPEPSGRSFAELDMLFQRGVSARKFATTKVDVFDEDIDGDVLDNYYQSTKAERTASSSGP</sequence>
<dbReference type="InterPro" id="IPR005829">
    <property type="entry name" value="Sugar_transporter_CS"/>
</dbReference>
<keyword evidence="4 9" id="KW-0812">Transmembrane</keyword>
<evidence type="ECO:0000313" key="11">
    <source>
        <dbReference type="EMBL" id="KAK4107584.1"/>
    </source>
</evidence>
<evidence type="ECO:0000256" key="9">
    <source>
        <dbReference type="SAM" id="Phobius"/>
    </source>
</evidence>
<dbReference type="Proteomes" id="UP001302812">
    <property type="component" value="Unassembled WGS sequence"/>
</dbReference>
<dbReference type="Gene3D" id="1.20.1250.20">
    <property type="entry name" value="MFS general substrate transporter like domains"/>
    <property type="match status" value="1"/>
</dbReference>
<dbReference type="InterPro" id="IPR003663">
    <property type="entry name" value="Sugar/inositol_transpt"/>
</dbReference>
<feature type="transmembrane region" description="Helical" evidence="9">
    <location>
        <begin position="429"/>
        <end position="452"/>
    </location>
</feature>
<feature type="transmembrane region" description="Helical" evidence="9">
    <location>
        <begin position="147"/>
        <end position="168"/>
    </location>
</feature>
<evidence type="ECO:0000256" key="8">
    <source>
        <dbReference type="SAM" id="MobiDB-lite"/>
    </source>
</evidence>
<proteinExistence type="inferred from homology"/>
<dbReference type="SUPFAM" id="SSF103473">
    <property type="entry name" value="MFS general substrate transporter"/>
    <property type="match status" value="1"/>
</dbReference>
<reference evidence="11" key="1">
    <citation type="journal article" date="2023" name="Mol. Phylogenet. Evol.">
        <title>Genome-scale phylogeny and comparative genomics of the fungal order Sordariales.</title>
        <authorList>
            <person name="Hensen N."/>
            <person name="Bonometti L."/>
            <person name="Westerberg I."/>
            <person name="Brannstrom I.O."/>
            <person name="Guillou S."/>
            <person name="Cros-Aarteil S."/>
            <person name="Calhoun S."/>
            <person name="Haridas S."/>
            <person name="Kuo A."/>
            <person name="Mondo S."/>
            <person name="Pangilinan J."/>
            <person name="Riley R."/>
            <person name="LaButti K."/>
            <person name="Andreopoulos B."/>
            <person name="Lipzen A."/>
            <person name="Chen C."/>
            <person name="Yan M."/>
            <person name="Daum C."/>
            <person name="Ng V."/>
            <person name="Clum A."/>
            <person name="Steindorff A."/>
            <person name="Ohm R.A."/>
            <person name="Martin F."/>
            <person name="Silar P."/>
            <person name="Natvig D.O."/>
            <person name="Lalanne C."/>
            <person name="Gautier V."/>
            <person name="Ament-Velasquez S.L."/>
            <person name="Kruys A."/>
            <person name="Hutchinson M.I."/>
            <person name="Powell A.J."/>
            <person name="Barry K."/>
            <person name="Miller A.N."/>
            <person name="Grigoriev I.V."/>
            <person name="Debuchy R."/>
            <person name="Gladieux P."/>
            <person name="Hiltunen Thoren M."/>
            <person name="Johannesson H."/>
        </authorList>
    </citation>
    <scope>NUCLEOTIDE SEQUENCE</scope>
    <source>
        <strain evidence="11">CBS 508.74</strain>
    </source>
</reference>
<dbReference type="FunFam" id="1.20.1250.20:FF:000149">
    <property type="entry name" value="MFS transporter, SP family, general alpha glucoside:H+ symporter"/>
    <property type="match status" value="1"/>
</dbReference>
<dbReference type="InterPro" id="IPR036259">
    <property type="entry name" value="MFS_trans_sf"/>
</dbReference>
<name>A0AAN6QF15_9PEZI</name>
<accession>A0AAN6QF15</accession>
<feature type="transmembrane region" description="Helical" evidence="9">
    <location>
        <begin position="209"/>
        <end position="232"/>
    </location>
</feature>
<evidence type="ECO:0000256" key="4">
    <source>
        <dbReference type="ARBA" id="ARBA00022692"/>
    </source>
</evidence>
<dbReference type="EMBL" id="MU853371">
    <property type="protein sequence ID" value="KAK4107584.1"/>
    <property type="molecule type" value="Genomic_DNA"/>
</dbReference>
<feature type="region of interest" description="Disordered" evidence="8">
    <location>
        <begin position="1"/>
        <end position="25"/>
    </location>
</feature>
<keyword evidence="12" id="KW-1185">Reference proteome</keyword>
<keyword evidence="6 9" id="KW-0472">Membrane</keyword>
<feature type="domain" description="Major facilitator superfamily (MFS) profile" evidence="10">
    <location>
        <begin position="72"/>
        <end position="521"/>
    </location>
</feature>
<organism evidence="11 12">
    <name type="scientific">Canariomyces notabilis</name>
    <dbReference type="NCBI Taxonomy" id="2074819"/>
    <lineage>
        <taxon>Eukaryota</taxon>
        <taxon>Fungi</taxon>
        <taxon>Dikarya</taxon>
        <taxon>Ascomycota</taxon>
        <taxon>Pezizomycotina</taxon>
        <taxon>Sordariomycetes</taxon>
        <taxon>Sordariomycetidae</taxon>
        <taxon>Sordariales</taxon>
        <taxon>Chaetomiaceae</taxon>
        <taxon>Canariomyces</taxon>
    </lineage>
</organism>
<dbReference type="InterPro" id="IPR005828">
    <property type="entry name" value="MFS_sugar_transport-like"/>
</dbReference>
<dbReference type="InterPro" id="IPR050360">
    <property type="entry name" value="MFS_Sugar_Transporters"/>
</dbReference>
<evidence type="ECO:0000313" key="12">
    <source>
        <dbReference type="Proteomes" id="UP001302812"/>
    </source>
</evidence>
<dbReference type="NCBIfam" id="TIGR00879">
    <property type="entry name" value="SP"/>
    <property type="match status" value="1"/>
</dbReference>
<dbReference type="GO" id="GO:0005351">
    <property type="term" value="F:carbohydrate:proton symporter activity"/>
    <property type="evidence" value="ECO:0007669"/>
    <property type="project" value="TreeGrafter"/>
</dbReference>
<feature type="transmembrane region" description="Helical" evidence="9">
    <location>
        <begin position="175"/>
        <end position="197"/>
    </location>
</feature>
<protein>
    <submittedName>
        <fullName evidence="11">Sugar transporter</fullName>
    </submittedName>
</protein>
<comment type="caution">
    <text evidence="11">The sequence shown here is derived from an EMBL/GenBank/DDBJ whole genome shotgun (WGS) entry which is preliminary data.</text>
</comment>
<dbReference type="GO" id="GO:0016020">
    <property type="term" value="C:membrane"/>
    <property type="evidence" value="ECO:0007669"/>
    <property type="project" value="UniProtKB-SubCell"/>
</dbReference>
<feature type="transmembrane region" description="Helical" evidence="9">
    <location>
        <begin position="464"/>
        <end position="485"/>
    </location>
</feature>
<feature type="transmembrane region" description="Helical" evidence="9">
    <location>
        <begin position="365"/>
        <end position="387"/>
    </location>
</feature>
<evidence type="ECO:0000259" key="10">
    <source>
        <dbReference type="PROSITE" id="PS50850"/>
    </source>
</evidence>
<dbReference type="PROSITE" id="PS00217">
    <property type="entry name" value="SUGAR_TRANSPORT_2"/>
    <property type="match status" value="1"/>
</dbReference>